<keyword evidence="1" id="KW-0347">Helicase</keyword>
<dbReference type="SUPFAM" id="SSF52540">
    <property type="entry name" value="P-loop containing nucleoside triphosphate hydrolases"/>
    <property type="match status" value="1"/>
</dbReference>
<proteinExistence type="predicted"/>
<dbReference type="Pfam" id="PF03237">
    <property type="entry name" value="Terminase_6N"/>
    <property type="match status" value="1"/>
</dbReference>
<evidence type="ECO:0000313" key="2">
    <source>
        <dbReference type="Proteomes" id="UP000186132"/>
    </source>
</evidence>
<dbReference type="InterPro" id="IPR027417">
    <property type="entry name" value="P-loop_NTPase"/>
</dbReference>
<dbReference type="Proteomes" id="UP000186132">
    <property type="component" value="Unassembled WGS sequence"/>
</dbReference>
<dbReference type="Gene3D" id="3.30.420.240">
    <property type="match status" value="1"/>
</dbReference>
<accession>A0A1M5GYW9</accession>
<keyword evidence="2" id="KW-1185">Reference proteome</keyword>
<keyword evidence="1" id="KW-0067">ATP-binding</keyword>
<gene>
    <name evidence="1" type="ORF">SAMN05443575_1336</name>
</gene>
<sequence>MTAVWVVESLLDPREFARQLVGEPLWPHQQTVVMSPARTRCMVCGRQAGKSRTLAIIALHTAFTRRGARVLVLSAGEDAAKELLADMLDLASSPLLGGSVDDDNKSTITLSNGSEIRCIPASQRRARGPSVDLLILDEAASISDELWRAIRYTIIARPGSKVVMAGTPYGSQERFFAQTFRLGENRAEGYASFHWPSQVSPLVDDKLLQDWRRTDPEWVYRQEVLAEWVDDQQAYFSAEELEEAVADYDLLDADAAREASPFVDGPGHTRSLAVVAGIDWGLRNDANVVALIGALDDFGLNDEILGVGQRAYFVPWLAGRSGWAWHDFASYVADLVEVYDVRMIASEINGVGDAATSILRRELQERRVSPATPLAEVSIDNRRKQAGFGRIKSLLQQRRLVLPRHPDLLRQLNSLQFEYTESGAVRISVPERLGHDDFAMSLLHAVSCASDFAVASWHNPGRSFWAQVGEFDDWNRAYARFRATARERVDRDDLEVVETAGGLVVPRSALPMQDSAMWWQTPGGFEKGDTW</sequence>
<keyword evidence="1" id="KW-0547">Nucleotide-binding</keyword>
<dbReference type="Gene3D" id="3.40.50.300">
    <property type="entry name" value="P-loop containing nucleotide triphosphate hydrolases"/>
    <property type="match status" value="1"/>
</dbReference>
<evidence type="ECO:0000313" key="1">
    <source>
        <dbReference type="EMBL" id="SHG08867.1"/>
    </source>
</evidence>
<dbReference type="AlphaFoldDB" id="A0A1M5GYW9"/>
<reference evidence="1 2" key="1">
    <citation type="submission" date="2016-11" db="EMBL/GenBank/DDBJ databases">
        <authorList>
            <person name="Jaros S."/>
            <person name="Januszkiewicz K."/>
            <person name="Wedrychowicz H."/>
        </authorList>
    </citation>
    <scope>NUCLEOTIDE SEQUENCE [LARGE SCALE GENOMIC DNA]</scope>
    <source>
        <strain evidence="1 2">DSM 45627</strain>
    </source>
</reference>
<dbReference type="GO" id="GO:0004386">
    <property type="term" value="F:helicase activity"/>
    <property type="evidence" value="ECO:0007669"/>
    <property type="project" value="UniProtKB-KW"/>
</dbReference>
<dbReference type="STRING" id="1206085.SAMN05443575_1336"/>
<protein>
    <submittedName>
        <fullName evidence="1">Helicase</fullName>
    </submittedName>
</protein>
<organism evidence="1 2">
    <name type="scientific">Jatrophihabitans endophyticus</name>
    <dbReference type="NCBI Taxonomy" id="1206085"/>
    <lineage>
        <taxon>Bacteria</taxon>
        <taxon>Bacillati</taxon>
        <taxon>Actinomycetota</taxon>
        <taxon>Actinomycetes</taxon>
        <taxon>Jatrophihabitantales</taxon>
        <taxon>Jatrophihabitantaceae</taxon>
        <taxon>Jatrophihabitans</taxon>
    </lineage>
</organism>
<name>A0A1M5GYW9_9ACTN</name>
<dbReference type="EMBL" id="FQVU01000002">
    <property type="protein sequence ID" value="SHG08867.1"/>
    <property type="molecule type" value="Genomic_DNA"/>
</dbReference>
<keyword evidence="1" id="KW-0378">Hydrolase</keyword>